<name>A0A191ZCR8_9CAUD</name>
<accession>A0A191ZCR8</accession>
<dbReference type="Proteomes" id="UP000202061">
    <property type="component" value="Segment"/>
</dbReference>
<dbReference type="EMBL" id="KX098389">
    <property type="protein sequence ID" value="ANJ65181.1"/>
    <property type="molecule type" value="Genomic_DNA"/>
</dbReference>
<dbReference type="OrthoDB" id="14595at10239"/>
<dbReference type="Gene3D" id="1.10.3420.10">
    <property type="entry name" value="putative ntp pyrophosphohydrolase like domain"/>
    <property type="match status" value="1"/>
</dbReference>
<dbReference type="GO" id="GO:0016787">
    <property type="term" value="F:hydrolase activity"/>
    <property type="evidence" value="ECO:0007669"/>
    <property type="project" value="UniProtKB-KW"/>
</dbReference>
<dbReference type="GeneID" id="29065815"/>
<organism evidence="1 2">
    <name type="scientific">Erwinia phage vB_EamP_Frozen</name>
    <dbReference type="NCBI Taxonomy" id="1852641"/>
    <lineage>
        <taxon>Viruses</taxon>
        <taxon>Duplodnaviria</taxon>
        <taxon>Heunggongvirae</taxon>
        <taxon>Uroviricota</taxon>
        <taxon>Caudoviricetes</taxon>
        <taxon>Schitoviridae</taxon>
        <taxon>Erskinevirinae</taxon>
        <taxon>Johnsonvirus</taxon>
        <taxon>Johnsonvirus frozen</taxon>
    </lineage>
</organism>
<reference evidence="1" key="1">
    <citation type="submission" date="2017-06" db="EMBL/GenBank/DDBJ databases">
        <authorList>
            <person name="Berg J.A."/>
            <person name="Peck M.D."/>
            <person name="Grossarth S.E."/>
            <person name="Jarvis T.M."/>
            <person name="Merrill B.D."/>
            <person name="Breakwell D.P."/>
            <person name="Burnett S.H."/>
            <person name="Grose J.H."/>
        </authorList>
    </citation>
    <scope>NUCLEOTIDE SEQUENCE [LARGE SCALE GENOMIC DNA]</scope>
</reference>
<evidence type="ECO:0000313" key="1">
    <source>
        <dbReference type="EMBL" id="ANJ65181.1"/>
    </source>
</evidence>
<sequence>MPNPLYDTLLWFQKAVPEPGTKNINVQTGVHFEEVVEMLAEMEGTDQTTRTMIYQAADYLGRLAEHLKTSNADLKFTLKDEVKFLDALCDQVVTATGTAHMHNFLFHGAMMEVNSSNFSKFVDGEPVFDENRKIKKGPDYRLANLEPFVKPQ</sequence>
<keyword evidence="2" id="KW-1185">Reference proteome</keyword>
<evidence type="ECO:0000313" key="2">
    <source>
        <dbReference type="Proteomes" id="UP000202061"/>
    </source>
</evidence>
<gene>
    <name evidence="1" type="ORF">FROZEN_52</name>
</gene>
<dbReference type="KEGG" id="vg:29065815"/>
<dbReference type="InterPro" id="IPR023292">
    <property type="entry name" value="NTP_PyroPHydrolase-like_dom_sf"/>
</dbReference>
<dbReference type="RefSeq" id="YP_009286181.1">
    <property type="nucleotide sequence ID" value="NC_031062.2"/>
</dbReference>
<protein>
    <submittedName>
        <fullName evidence="1">Phosphoribosyl-ATP pyrophosphohydrolase</fullName>
    </submittedName>
</protein>
<proteinExistence type="predicted"/>